<sequence length="51" mass="6069">MATEREDITLRGGQARKFRDIKESLEEDIGYEVTRNRVISHLLEHYDGPHW</sequence>
<reference evidence="2" key="1">
    <citation type="submission" date="2023-02" db="EMBL/GenBank/DDBJ databases">
        <title>Enrichment on poylsaccharides allowed isolation of novel metabolic and taxonomic groups of Haloarchaea.</title>
        <authorList>
            <person name="Sorokin D.Y."/>
            <person name="Elcheninov A.G."/>
            <person name="Khizhniak T.V."/>
            <person name="Kolganova T.V."/>
            <person name="Kublanov I.V."/>
        </authorList>
    </citation>
    <scope>NUCLEOTIDE SEQUENCE</scope>
    <source>
        <strain evidence="1 3">HArc-curdl5-1</strain>
        <strain evidence="2">HArc-curdl7</strain>
    </source>
</reference>
<evidence type="ECO:0000313" key="3">
    <source>
        <dbReference type="Proteomes" id="UP001208186"/>
    </source>
</evidence>
<dbReference type="EMBL" id="JAOPKD010000001">
    <property type="protein sequence ID" value="MCU4725527.1"/>
    <property type="molecule type" value="Genomic_DNA"/>
</dbReference>
<gene>
    <name evidence="2" type="ORF">OB914_00860</name>
    <name evidence="1" type="ORF">OB916_02160</name>
</gene>
<name>A0AAE3I901_9EURY</name>
<keyword evidence="3" id="KW-1185">Reference proteome</keyword>
<comment type="caution">
    <text evidence="2">The sequence shown here is derived from an EMBL/GenBank/DDBJ whole genome shotgun (WGS) entry which is preliminary data.</text>
</comment>
<evidence type="ECO:0000313" key="2">
    <source>
        <dbReference type="EMBL" id="MCU4725527.1"/>
    </source>
</evidence>
<protein>
    <submittedName>
        <fullName evidence="2">Uncharacterized protein</fullName>
    </submittedName>
</protein>
<dbReference type="RefSeq" id="WP_315907629.1">
    <property type="nucleotide sequence ID" value="NZ_JAOPKC010000001.1"/>
</dbReference>
<accession>A0AAE3I901</accession>
<evidence type="ECO:0000313" key="4">
    <source>
        <dbReference type="Proteomes" id="UP001209746"/>
    </source>
</evidence>
<proteinExistence type="predicted"/>
<organism evidence="2 4">
    <name type="scientific">Halapricum hydrolyticum</name>
    <dbReference type="NCBI Taxonomy" id="2979991"/>
    <lineage>
        <taxon>Archaea</taxon>
        <taxon>Methanobacteriati</taxon>
        <taxon>Methanobacteriota</taxon>
        <taxon>Stenosarchaea group</taxon>
        <taxon>Halobacteria</taxon>
        <taxon>Halobacteriales</taxon>
        <taxon>Haloarculaceae</taxon>
        <taxon>Halapricum</taxon>
    </lineage>
</organism>
<evidence type="ECO:0000313" key="1">
    <source>
        <dbReference type="EMBL" id="MCU4716868.1"/>
    </source>
</evidence>
<dbReference type="AlphaFoldDB" id="A0AAE3I901"/>
<dbReference type="EMBL" id="JAOPKC010000001">
    <property type="protein sequence ID" value="MCU4716868.1"/>
    <property type="molecule type" value="Genomic_DNA"/>
</dbReference>
<dbReference type="Proteomes" id="UP001209746">
    <property type="component" value="Unassembled WGS sequence"/>
</dbReference>
<dbReference type="Proteomes" id="UP001208186">
    <property type="component" value="Unassembled WGS sequence"/>
</dbReference>